<dbReference type="EMBL" id="LXQA011325097">
    <property type="protein sequence ID" value="MCI93286.1"/>
    <property type="molecule type" value="Genomic_DNA"/>
</dbReference>
<sequence>MGSRSSEFSAGKA</sequence>
<reference evidence="1 2" key="1">
    <citation type="journal article" date="2018" name="Front. Plant Sci.">
        <title>Red Clover (Trifolium pratense) and Zigzag Clover (T. medium) - A Picture of Genomic Similarities and Differences.</title>
        <authorList>
            <person name="Dluhosova J."/>
            <person name="Istvanek J."/>
            <person name="Nedelnik J."/>
            <person name="Repkova J."/>
        </authorList>
    </citation>
    <scope>NUCLEOTIDE SEQUENCE [LARGE SCALE GENOMIC DNA]</scope>
    <source>
        <strain evidence="2">cv. 10/8</strain>
        <tissue evidence="1">Leaf</tissue>
    </source>
</reference>
<proteinExistence type="predicted"/>
<evidence type="ECO:0000313" key="2">
    <source>
        <dbReference type="Proteomes" id="UP000265520"/>
    </source>
</evidence>
<dbReference type="Proteomes" id="UP000265520">
    <property type="component" value="Unassembled WGS sequence"/>
</dbReference>
<name>A0A392VYL6_9FABA</name>
<feature type="non-terminal residue" evidence="1">
    <location>
        <position position="13"/>
    </location>
</feature>
<comment type="caution">
    <text evidence="1">The sequence shown here is derived from an EMBL/GenBank/DDBJ whole genome shotgun (WGS) entry which is preliminary data.</text>
</comment>
<protein>
    <submittedName>
        <fullName evidence="1">Uncharacterized protein</fullName>
    </submittedName>
</protein>
<accession>A0A392VYL6</accession>
<keyword evidence="2" id="KW-1185">Reference proteome</keyword>
<evidence type="ECO:0000313" key="1">
    <source>
        <dbReference type="EMBL" id="MCI93286.1"/>
    </source>
</evidence>
<organism evidence="1 2">
    <name type="scientific">Trifolium medium</name>
    <dbReference type="NCBI Taxonomy" id="97028"/>
    <lineage>
        <taxon>Eukaryota</taxon>
        <taxon>Viridiplantae</taxon>
        <taxon>Streptophyta</taxon>
        <taxon>Embryophyta</taxon>
        <taxon>Tracheophyta</taxon>
        <taxon>Spermatophyta</taxon>
        <taxon>Magnoliopsida</taxon>
        <taxon>eudicotyledons</taxon>
        <taxon>Gunneridae</taxon>
        <taxon>Pentapetalae</taxon>
        <taxon>rosids</taxon>
        <taxon>fabids</taxon>
        <taxon>Fabales</taxon>
        <taxon>Fabaceae</taxon>
        <taxon>Papilionoideae</taxon>
        <taxon>50 kb inversion clade</taxon>
        <taxon>NPAAA clade</taxon>
        <taxon>Hologalegina</taxon>
        <taxon>IRL clade</taxon>
        <taxon>Trifolieae</taxon>
        <taxon>Trifolium</taxon>
    </lineage>
</organism>